<dbReference type="AlphaFoldDB" id="A0A1V6PKC0"/>
<dbReference type="Proteomes" id="UP000191522">
    <property type="component" value="Unassembled WGS sequence"/>
</dbReference>
<name>A0A1V6PKC0_PENDC</name>
<organism evidence="1 2">
    <name type="scientific">Penicillium decumbens</name>
    <dbReference type="NCBI Taxonomy" id="69771"/>
    <lineage>
        <taxon>Eukaryota</taxon>
        <taxon>Fungi</taxon>
        <taxon>Dikarya</taxon>
        <taxon>Ascomycota</taxon>
        <taxon>Pezizomycotina</taxon>
        <taxon>Eurotiomycetes</taxon>
        <taxon>Eurotiomycetidae</taxon>
        <taxon>Eurotiales</taxon>
        <taxon>Aspergillaceae</taxon>
        <taxon>Penicillium</taxon>
    </lineage>
</organism>
<dbReference type="OrthoDB" id="4725912at2759"/>
<keyword evidence="2" id="KW-1185">Reference proteome</keyword>
<reference evidence="2" key="1">
    <citation type="journal article" date="2017" name="Nat. Microbiol.">
        <title>Global analysis of biosynthetic gene clusters reveals vast potential of secondary metabolite production in Penicillium species.</title>
        <authorList>
            <person name="Nielsen J.C."/>
            <person name="Grijseels S."/>
            <person name="Prigent S."/>
            <person name="Ji B."/>
            <person name="Dainat J."/>
            <person name="Nielsen K.F."/>
            <person name="Frisvad J.C."/>
            <person name="Workman M."/>
            <person name="Nielsen J."/>
        </authorList>
    </citation>
    <scope>NUCLEOTIDE SEQUENCE [LARGE SCALE GENOMIC DNA]</scope>
    <source>
        <strain evidence="2">IBT 11843</strain>
    </source>
</reference>
<evidence type="ECO:0000313" key="1">
    <source>
        <dbReference type="EMBL" id="OQD77488.1"/>
    </source>
</evidence>
<dbReference type="EMBL" id="MDYL01000002">
    <property type="protein sequence ID" value="OQD77488.1"/>
    <property type="molecule type" value="Genomic_DNA"/>
</dbReference>
<dbReference type="OMA" id="FKTWDFI"/>
<protein>
    <submittedName>
        <fullName evidence="1">Uncharacterized protein</fullName>
    </submittedName>
</protein>
<gene>
    <name evidence="1" type="ORF">PENDEC_c002G06218</name>
</gene>
<proteinExistence type="predicted"/>
<comment type="caution">
    <text evidence="1">The sequence shown here is derived from an EMBL/GenBank/DDBJ whole genome shotgun (WGS) entry which is preliminary data.</text>
</comment>
<sequence length="209" mass="23554">MAPFQGISQTPNQLSDTRSPALTVDFSWRKFKTLIYEGGTVSGTPLYTLNYKILGRLKLVFKRISNPAALGEIASETSDITDDASHDTPNTDIVGKGTVHVVHIDADYEVHGRTDKLVAQKRWSTEYTHRSKAMSDDGKLVTMRWLSDSNFKTWDFICVDENQLPVAKCTTNLWALKTFGKIEFMGPKAHDRAFQEEIMVTGLTLMYLE</sequence>
<evidence type="ECO:0000313" key="2">
    <source>
        <dbReference type="Proteomes" id="UP000191522"/>
    </source>
</evidence>
<accession>A0A1V6PKC0</accession>